<gene>
    <name evidence="2" type="ORF">Naga_100958g1</name>
</gene>
<dbReference type="OrthoDB" id="10623019at2759"/>
<feature type="compositionally biased region" description="Low complexity" evidence="1">
    <location>
        <begin position="233"/>
        <end position="249"/>
    </location>
</feature>
<sequence>MALCIHFMGDSSLLLRDSYSHFALLSSRTEAAFVAPCLPSSPPSSLLPSTLSRPPRTMLTMTKADGEQGKKRAKNVGGTWIGRVAQGVSTAAMLAFPSNLMIAPVVDGPQSLSFTLAPSRANAAEAVAEKSDLKSLLSDYSTTVSKKEEEAKAAEAAAAQKAATPPPAPTKKPAPAPARTPSPSPKPKATPKPAPAPPAAAPPAVAPPAASPPAVPPPSPSPPSPPPAPKSAPKPAVKKAAAPSAAATAEAKRAKELAKQKAEAAAKAAADKVAAEEKAKEDARAAFVKQLNEKREKFGLAPSKTMVAPKVIAPASRAPVQKAVDLLPEEKQLQAFQEKEKTLAASLKTLKAEVANTEKELKKATAAETVGKGRGRERGREGGRAGGRSPLPSLHLP</sequence>
<feature type="compositionally biased region" description="Basic and acidic residues" evidence="1">
    <location>
        <begin position="250"/>
        <end position="283"/>
    </location>
</feature>
<dbReference type="AlphaFoldDB" id="W7TPW2"/>
<feature type="compositionally biased region" description="Pro residues" evidence="1">
    <location>
        <begin position="164"/>
        <end position="232"/>
    </location>
</feature>
<dbReference type="EMBL" id="AZIL01002083">
    <property type="protein sequence ID" value="EWM22784.1"/>
    <property type="molecule type" value="Genomic_DNA"/>
</dbReference>
<protein>
    <submittedName>
        <fullName evidence="2">Uncharacterized protein</fullName>
    </submittedName>
</protein>
<feature type="compositionally biased region" description="Basic and acidic residues" evidence="1">
    <location>
        <begin position="374"/>
        <end position="383"/>
    </location>
</feature>
<name>W7TPW2_9STRA</name>
<evidence type="ECO:0000313" key="2">
    <source>
        <dbReference type="EMBL" id="EWM22784.1"/>
    </source>
</evidence>
<comment type="caution">
    <text evidence="2">The sequence shown here is derived from an EMBL/GenBank/DDBJ whole genome shotgun (WGS) entry which is preliminary data.</text>
</comment>
<keyword evidence="3" id="KW-1185">Reference proteome</keyword>
<proteinExistence type="predicted"/>
<feature type="region of interest" description="Disordered" evidence="1">
    <location>
        <begin position="357"/>
        <end position="397"/>
    </location>
</feature>
<dbReference type="Proteomes" id="UP000019335">
    <property type="component" value="Unassembled WGS sequence"/>
</dbReference>
<evidence type="ECO:0000256" key="1">
    <source>
        <dbReference type="SAM" id="MobiDB-lite"/>
    </source>
</evidence>
<evidence type="ECO:0000313" key="3">
    <source>
        <dbReference type="Proteomes" id="UP000019335"/>
    </source>
</evidence>
<feature type="compositionally biased region" description="Low complexity" evidence="1">
    <location>
        <begin position="154"/>
        <end position="163"/>
    </location>
</feature>
<organism evidence="2 3">
    <name type="scientific">Nannochloropsis gaditana</name>
    <dbReference type="NCBI Taxonomy" id="72520"/>
    <lineage>
        <taxon>Eukaryota</taxon>
        <taxon>Sar</taxon>
        <taxon>Stramenopiles</taxon>
        <taxon>Ochrophyta</taxon>
        <taxon>Eustigmatophyceae</taxon>
        <taxon>Eustigmatales</taxon>
        <taxon>Monodopsidaceae</taxon>
        <taxon>Nannochloropsis</taxon>
    </lineage>
</organism>
<accession>W7TPW2</accession>
<reference evidence="2 3" key="1">
    <citation type="journal article" date="2014" name="Mol. Plant">
        <title>Chromosome Scale Genome Assembly and Transcriptome Profiling of Nannochloropsis gaditana in Nitrogen Depletion.</title>
        <authorList>
            <person name="Corteggiani Carpinelli E."/>
            <person name="Telatin A."/>
            <person name="Vitulo N."/>
            <person name="Forcato C."/>
            <person name="D'Angelo M."/>
            <person name="Schiavon R."/>
            <person name="Vezzi A."/>
            <person name="Giacometti G.M."/>
            <person name="Morosinotto T."/>
            <person name="Valle G."/>
        </authorList>
    </citation>
    <scope>NUCLEOTIDE SEQUENCE [LARGE SCALE GENOMIC DNA]</scope>
    <source>
        <strain evidence="2 3">B-31</strain>
    </source>
</reference>
<feature type="region of interest" description="Disordered" evidence="1">
    <location>
        <begin position="151"/>
        <end position="283"/>
    </location>
</feature>